<feature type="compositionally biased region" description="Basic and acidic residues" evidence="1">
    <location>
        <begin position="463"/>
        <end position="479"/>
    </location>
</feature>
<evidence type="ECO:0000313" key="2">
    <source>
        <dbReference type="EMBL" id="KAK0319660.1"/>
    </source>
</evidence>
<feature type="region of interest" description="Disordered" evidence="1">
    <location>
        <begin position="914"/>
        <end position="987"/>
    </location>
</feature>
<reference evidence="2" key="1">
    <citation type="submission" date="2021-12" db="EMBL/GenBank/DDBJ databases">
        <title>Black yeast isolated from Biological Soil Crust.</title>
        <authorList>
            <person name="Kurbessoian T."/>
        </authorList>
    </citation>
    <scope>NUCLEOTIDE SEQUENCE</scope>
    <source>
        <strain evidence="2">CCFEE 5208</strain>
    </source>
</reference>
<feature type="compositionally biased region" description="Basic and acidic residues" evidence="1">
    <location>
        <begin position="38"/>
        <end position="55"/>
    </location>
</feature>
<feature type="region of interest" description="Disordered" evidence="1">
    <location>
        <begin position="231"/>
        <end position="315"/>
    </location>
</feature>
<accession>A0AAN6FP34</accession>
<feature type="compositionally biased region" description="Low complexity" evidence="1">
    <location>
        <begin position="914"/>
        <end position="942"/>
    </location>
</feature>
<feature type="region of interest" description="Disordered" evidence="1">
    <location>
        <begin position="688"/>
        <end position="762"/>
    </location>
</feature>
<feature type="region of interest" description="Disordered" evidence="1">
    <location>
        <begin position="1"/>
        <end position="192"/>
    </location>
</feature>
<proteinExistence type="predicted"/>
<evidence type="ECO:0000256" key="1">
    <source>
        <dbReference type="SAM" id="MobiDB-lite"/>
    </source>
</evidence>
<name>A0AAN6FP34_9PEZI</name>
<feature type="compositionally biased region" description="Low complexity" evidence="1">
    <location>
        <begin position="491"/>
        <end position="502"/>
    </location>
</feature>
<evidence type="ECO:0008006" key="4">
    <source>
        <dbReference type="Google" id="ProtNLM"/>
    </source>
</evidence>
<feature type="compositionally biased region" description="Pro residues" evidence="1">
    <location>
        <begin position="879"/>
        <end position="896"/>
    </location>
</feature>
<dbReference type="EMBL" id="JASUXU010000029">
    <property type="protein sequence ID" value="KAK0319660.1"/>
    <property type="molecule type" value="Genomic_DNA"/>
</dbReference>
<dbReference type="Proteomes" id="UP001168146">
    <property type="component" value="Unassembled WGS sequence"/>
</dbReference>
<feature type="region of interest" description="Disordered" evidence="1">
    <location>
        <begin position="877"/>
        <end position="901"/>
    </location>
</feature>
<feature type="region of interest" description="Disordered" evidence="1">
    <location>
        <begin position="339"/>
        <end position="599"/>
    </location>
</feature>
<evidence type="ECO:0000313" key="3">
    <source>
        <dbReference type="Proteomes" id="UP001168146"/>
    </source>
</evidence>
<sequence>MPSRPHGGQAANGDYSLYWSDSEDARRGNARPQFTRQPPERAVVERRFDSHRDRGPCGLGGSRLATTTHKPSYRLFPPVEPTPPASPKTLVSSHTPLFDSAPEPIRRRSSSLDDPARKTTTLRQHGPEHIYATRRRPSRSGLTERKPMSTVQEVPLDSPTVPSRFTFRSFASTARSEDSGHGRSSSAPIDALRGDDVALRAAEQEMAPRRSPVWMDRQAAASTHTLHGLGLSLTPATIEQREVGSPPAKRGPKQKPNLTLNLKPVQQLDRPPPPPPKSPRHSHKRSIHSQNASFHSRSSSVQSRASSLLSSRAGSPVAIAQSVAYQPIKPVFVDRTASARQLPASPDAAIPNATSEDPRASESTVSPLAELAPLTKVLRKAVPRLHSERSTRESPTVYSPPTSRYSTVPPSDVASAEGERTPKASAPFPHLHKPNGAYQSPAASSSSLALPEKGSSDIPPPTPRKDSFHMQKRSDEFTKQRPTNRGPRKSPPSSLLSVAASARSDHTRAQNAGNVSLPTLPPRDPPQQPASRQSTTVLLGQSAARVGKPLLDHSHRPPTPELSGSANPRRASRVDRPTPDLPFRSATPDMVFGAPEDPSETLRGLARQTEALHARYTSLRSDRLKLSMSIVGSLREQKAGPEYVNTLLDQHLSLAAINSSMDICFAKLKSLECRKEEAMSAILAHRATRRRHEKLRQAATSRSHSSLRSREESGRSTPESAVEALKAKSSANKLRKDSVHPDPLAPVQRESSPTRGPDAVDIMGTLHGRQESESSEASYKRLTAIQSPIEPTKAAEDDGFSSSGVESSLPRKIRIKGAKAAKILGLAKEAANAQTGISGVTLPAEPKLNVTSTLLTPASGNNKLAIKVHIPSSPFHLALPPPSPAPTSPLPTPPTGTQPVFTPLVRKASVGSAYSAASGSTPDKTSIASAAPAPGAPSVASSTQAHSPTAESVAPTSQPAQDRATMVQPTGERRESRMGSGKTSLGIEKLLKTRSTAAYAVGGDDDILDYYRESGEQ</sequence>
<organism evidence="2 3">
    <name type="scientific">Friedmanniomyces endolithicus</name>
    <dbReference type="NCBI Taxonomy" id="329885"/>
    <lineage>
        <taxon>Eukaryota</taxon>
        <taxon>Fungi</taxon>
        <taxon>Dikarya</taxon>
        <taxon>Ascomycota</taxon>
        <taxon>Pezizomycotina</taxon>
        <taxon>Dothideomycetes</taxon>
        <taxon>Dothideomycetidae</taxon>
        <taxon>Mycosphaerellales</taxon>
        <taxon>Teratosphaeriaceae</taxon>
        <taxon>Friedmanniomyces</taxon>
    </lineage>
</organism>
<protein>
    <recommendedName>
        <fullName evidence="4">Up-regulated during septation protein 1 domain-containing protein</fullName>
    </recommendedName>
</protein>
<feature type="compositionally biased region" description="Low complexity" evidence="1">
    <location>
        <begin position="292"/>
        <end position="315"/>
    </location>
</feature>
<dbReference type="AlphaFoldDB" id="A0AAN6FP34"/>
<feature type="compositionally biased region" description="Pro residues" evidence="1">
    <location>
        <begin position="519"/>
        <end position="528"/>
    </location>
</feature>
<feature type="compositionally biased region" description="Basic and acidic residues" evidence="1">
    <location>
        <begin position="104"/>
        <end position="117"/>
    </location>
</feature>
<comment type="caution">
    <text evidence="2">The sequence shown here is derived from an EMBL/GenBank/DDBJ whole genome shotgun (WGS) entry which is preliminary data.</text>
</comment>
<feature type="compositionally biased region" description="Low complexity" evidence="1">
    <location>
        <begin position="440"/>
        <end position="451"/>
    </location>
</feature>
<feature type="compositionally biased region" description="Polar residues" evidence="1">
    <location>
        <begin position="943"/>
        <end position="960"/>
    </location>
</feature>
<feature type="compositionally biased region" description="Basic residues" evidence="1">
    <location>
        <begin position="278"/>
        <end position="287"/>
    </location>
</feature>
<gene>
    <name evidence="2" type="ORF">LTR82_009365</name>
</gene>
<feature type="compositionally biased region" description="Polar residues" evidence="1">
    <location>
        <begin position="393"/>
        <end position="409"/>
    </location>
</feature>